<feature type="region of interest" description="Disordered" evidence="1">
    <location>
        <begin position="70"/>
        <end position="108"/>
    </location>
</feature>
<name>A0A814VZG0_9BILA</name>
<evidence type="ECO:0000313" key="6">
    <source>
        <dbReference type="Proteomes" id="UP000663829"/>
    </source>
</evidence>
<evidence type="ECO:0000313" key="5">
    <source>
        <dbReference type="EMBL" id="CAF3962391.1"/>
    </source>
</evidence>
<comment type="caution">
    <text evidence="3">The sequence shown here is derived from an EMBL/GenBank/DDBJ whole genome shotgun (WGS) entry which is preliminary data.</text>
</comment>
<reference evidence="3" key="1">
    <citation type="submission" date="2021-02" db="EMBL/GenBank/DDBJ databases">
        <authorList>
            <person name="Nowell W R."/>
        </authorList>
    </citation>
    <scope>NUCLEOTIDE SEQUENCE</scope>
</reference>
<feature type="compositionally biased region" description="Basic residues" evidence="1">
    <location>
        <begin position="70"/>
        <end position="84"/>
    </location>
</feature>
<dbReference type="EMBL" id="CAJOBC010008465">
    <property type="protein sequence ID" value="CAF3962391.1"/>
    <property type="molecule type" value="Genomic_DNA"/>
</dbReference>
<sequence length="139" mass="15798">MNTCQQQPRNLGECSSSIVMKKEHETIREENYSSSDIESDNDDRSQGYQNSKKLSTDYLRYYIVHKVGALKRRSSHKKSKRRQKQMSVKSACANRKSSSLSHSIGSAPPLFIVPPRQTSVVLSTKESNENKIKLDISCM</sequence>
<evidence type="ECO:0000313" key="4">
    <source>
        <dbReference type="EMBL" id="CAF3897220.1"/>
    </source>
</evidence>
<feature type="region of interest" description="Disordered" evidence="1">
    <location>
        <begin position="25"/>
        <end position="51"/>
    </location>
</feature>
<dbReference type="Proteomes" id="UP000677228">
    <property type="component" value="Unassembled WGS sequence"/>
</dbReference>
<dbReference type="EMBL" id="CAJOBA010017843">
    <property type="protein sequence ID" value="CAF3897220.1"/>
    <property type="molecule type" value="Genomic_DNA"/>
</dbReference>
<proteinExistence type="predicted"/>
<keyword evidence="6" id="KW-1185">Reference proteome</keyword>
<organism evidence="3 6">
    <name type="scientific">Didymodactylos carnosus</name>
    <dbReference type="NCBI Taxonomy" id="1234261"/>
    <lineage>
        <taxon>Eukaryota</taxon>
        <taxon>Metazoa</taxon>
        <taxon>Spiralia</taxon>
        <taxon>Gnathifera</taxon>
        <taxon>Rotifera</taxon>
        <taxon>Eurotatoria</taxon>
        <taxon>Bdelloidea</taxon>
        <taxon>Philodinida</taxon>
        <taxon>Philodinidae</taxon>
        <taxon>Didymodactylos</taxon>
    </lineage>
</organism>
<protein>
    <submittedName>
        <fullName evidence="3">Uncharacterized protein</fullName>
    </submittedName>
</protein>
<dbReference type="Proteomes" id="UP000681722">
    <property type="component" value="Unassembled WGS sequence"/>
</dbReference>
<evidence type="ECO:0000313" key="2">
    <source>
        <dbReference type="EMBL" id="CAF1122370.1"/>
    </source>
</evidence>
<evidence type="ECO:0000313" key="3">
    <source>
        <dbReference type="EMBL" id="CAF1197988.1"/>
    </source>
</evidence>
<evidence type="ECO:0000256" key="1">
    <source>
        <dbReference type="SAM" id="MobiDB-lite"/>
    </source>
</evidence>
<dbReference type="EMBL" id="CAJNOQ010008464">
    <property type="protein sequence ID" value="CAF1197988.1"/>
    <property type="molecule type" value="Genomic_DNA"/>
</dbReference>
<accession>A0A814VZG0</accession>
<gene>
    <name evidence="3" type="ORF">GPM918_LOCUS23568</name>
    <name evidence="2" type="ORF">OVA965_LOCUS20245</name>
    <name evidence="5" type="ORF">SRO942_LOCUS23567</name>
    <name evidence="4" type="ORF">TMI583_LOCUS20560</name>
</gene>
<dbReference type="Proteomes" id="UP000682733">
    <property type="component" value="Unassembled WGS sequence"/>
</dbReference>
<dbReference type="Proteomes" id="UP000663829">
    <property type="component" value="Unassembled WGS sequence"/>
</dbReference>
<feature type="compositionally biased region" description="Polar residues" evidence="1">
    <location>
        <begin position="95"/>
        <end position="104"/>
    </location>
</feature>
<dbReference type="EMBL" id="CAJNOK010010692">
    <property type="protein sequence ID" value="CAF1122370.1"/>
    <property type="molecule type" value="Genomic_DNA"/>
</dbReference>
<dbReference type="AlphaFoldDB" id="A0A814VZG0"/>